<reference evidence="1 2" key="1">
    <citation type="submission" date="2019-08" db="EMBL/GenBank/DDBJ databases">
        <title>Genomes of Subsaximicrobium wynnwilliamsii strains.</title>
        <authorList>
            <person name="Bowman J.P."/>
        </authorList>
    </citation>
    <scope>NUCLEOTIDE SEQUENCE [LARGE SCALE GENOMIC DNA]</scope>
    <source>
        <strain evidence="1 2">2-80-2</strain>
    </source>
</reference>
<organism evidence="1 2">
    <name type="scientific">Subsaximicrobium wynnwilliamsii</name>
    <dbReference type="NCBI Taxonomy" id="291179"/>
    <lineage>
        <taxon>Bacteria</taxon>
        <taxon>Pseudomonadati</taxon>
        <taxon>Bacteroidota</taxon>
        <taxon>Flavobacteriia</taxon>
        <taxon>Flavobacteriales</taxon>
        <taxon>Flavobacteriaceae</taxon>
        <taxon>Subsaximicrobium</taxon>
    </lineage>
</organism>
<protein>
    <submittedName>
        <fullName evidence="1">Uncharacterized protein</fullName>
    </submittedName>
</protein>
<keyword evidence="2" id="KW-1185">Reference proteome</keyword>
<dbReference type="RefSeq" id="WP_147088446.1">
    <property type="nucleotide sequence ID" value="NZ_VORM01000047.1"/>
</dbReference>
<dbReference type="AlphaFoldDB" id="A0A5C6ZAF7"/>
<sequence length="112" mass="13030">MNYKWNKTNNRGQSQTGFVDIYQSNLQKNAILIVNYLPQINGKNQIVMVTILLEGEKTDWSEGKINDILQDSGDYVKNNEHNYSVDFLNTQLFYLESLNDFSYLNHGDYTPI</sequence>
<evidence type="ECO:0000313" key="2">
    <source>
        <dbReference type="Proteomes" id="UP000321578"/>
    </source>
</evidence>
<evidence type="ECO:0000313" key="1">
    <source>
        <dbReference type="EMBL" id="TXD86594.1"/>
    </source>
</evidence>
<gene>
    <name evidence="1" type="ORF">ESY86_19790</name>
</gene>
<dbReference type="Proteomes" id="UP000321578">
    <property type="component" value="Unassembled WGS sequence"/>
</dbReference>
<proteinExistence type="predicted"/>
<dbReference type="OrthoDB" id="9973406at2"/>
<name>A0A5C6ZAF7_9FLAO</name>
<accession>A0A5C6ZAF7</accession>
<comment type="caution">
    <text evidence="1">The sequence shown here is derived from an EMBL/GenBank/DDBJ whole genome shotgun (WGS) entry which is preliminary data.</text>
</comment>
<dbReference type="EMBL" id="VORO01000048">
    <property type="protein sequence ID" value="TXD86594.1"/>
    <property type="molecule type" value="Genomic_DNA"/>
</dbReference>